<dbReference type="Gene3D" id="1.25.40.20">
    <property type="entry name" value="Ankyrin repeat-containing domain"/>
    <property type="match status" value="1"/>
</dbReference>
<comment type="similarity">
    <text evidence="8">Belongs to the TRAFAC class myosin-kinesin ATPase superfamily. Kinesin family.</text>
</comment>
<keyword evidence="4 8" id="KW-0067">ATP-binding</keyword>
<keyword evidence="2" id="KW-0963">Cytoplasm</keyword>
<keyword evidence="6 8" id="KW-0505">Motor protein</keyword>
<keyword evidence="7" id="KW-0040">ANK repeat</keyword>
<comment type="subcellular location">
    <subcellularLocation>
        <location evidence="1">Cytoplasm</location>
    </subcellularLocation>
</comment>
<dbReference type="SMART" id="SM00248">
    <property type="entry name" value="ANK"/>
    <property type="match status" value="3"/>
</dbReference>
<evidence type="ECO:0000256" key="4">
    <source>
        <dbReference type="ARBA" id="ARBA00022840"/>
    </source>
</evidence>
<dbReference type="GO" id="GO:0005875">
    <property type="term" value="C:microtubule associated complex"/>
    <property type="evidence" value="ECO:0007669"/>
    <property type="project" value="TreeGrafter"/>
</dbReference>
<evidence type="ECO:0000256" key="5">
    <source>
        <dbReference type="ARBA" id="ARBA00023054"/>
    </source>
</evidence>
<dbReference type="PANTHER" id="PTHR47969">
    <property type="entry name" value="CHROMOSOME-ASSOCIATED KINESIN KIF4A-RELATED"/>
    <property type="match status" value="1"/>
</dbReference>
<dbReference type="EMBL" id="LSYV01000030">
    <property type="protein sequence ID" value="KXZ48281.1"/>
    <property type="molecule type" value="Genomic_DNA"/>
</dbReference>
<organism evidence="12 13">
    <name type="scientific">Gonium pectorale</name>
    <name type="common">Green alga</name>
    <dbReference type="NCBI Taxonomy" id="33097"/>
    <lineage>
        <taxon>Eukaryota</taxon>
        <taxon>Viridiplantae</taxon>
        <taxon>Chlorophyta</taxon>
        <taxon>core chlorophytes</taxon>
        <taxon>Chlorophyceae</taxon>
        <taxon>CS clade</taxon>
        <taxon>Chlamydomonadales</taxon>
        <taxon>Volvocaceae</taxon>
        <taxon>Gonium</taxon>
    </lineage>
</organism>
<dbReference type="InterPro" id="IPR036961">
    <property type="entry name" value="Kinesin_motor_dom_sf"/>
</dbReference>
<dbReference type="SUPFAM" id="SSF52540">
    <property type="entry name" value="P-loop containing nucleoside triphosphate hydrolases"/>
    <property type="match status" value="1"/>
</dbReference>
<feature type="region of interest" description="Disordered" evidence="10">
    <location>
        <begin position="344"/>
        <end position="371"/>
    </location>
</feature>
<dbReference type="GO" id="GO:0005524">
    <property type="term" value="F:ATP binding"/>
    <property type="evidence" value="ECO:0007669"/>
    <property type="project" value="UniProtKB-UniRule"/>
</dbReference>
<feature type="compositionally biased region" description="Gly residues" evidence="10">
    <location>
        <begin position="347"/>
        <end position="366"/>
    </location>
</feature>
<feature type="region of interest" description="Disordered" evidence="10">
    <location>
        <begin position="574"/>
        <end position="593"/>
    </location>
</feature>
<dbReference type="InterPro" id="IPR002110">
    <property type="entry name" value="Ankyrin_rpt"/>
</dbReference>
<keyword evidence="5 9" id="KW-0175">Coiled coil</keyword>
<evidence type="ECO:0000256" key="1">
    <source>
        <dbReference type="ARBA" id="ARBA00004496"/>
    </source>
</evidence>
<proteinExistence type="inferred from homology"/>
<feature type="compositionally biased region" description="Low complexity" evidence="10">
    <location>
        <begin position="894"/>
        <end position="910"/>
    </location>
</feature>
<keyword evidence="13" id="KW-1185">Reference proteome</keyword>
<evidence type="ECO:0000256" key="9">
    <source>
        <dbReference type="SAM" id="Coils"/>
    </source>
</evidence>
<dbReference type="GO" id="GO:0005737">
    <property type="term" value="C:cytoplasm"/>
    <property type="evidence" value="ECO:0007669"/>
    <property type="project" value="UniProtKB-SubCell"/>
</dbReference>
<feature type="repeat" description="ANK" evidence="7">
    <location>
        <begin position="1360"/>
        <end position="1392"/>
    </location>
</feature>
<dbReference type="InterPro" id="IPR027417">
    <property type="entry name" value="P-loop_NTPase"/>
</dbReference>
<feature type="compositionally biased region" description="Low complexity" evidence="10">
    <location>
        <begin position="921"/>
        <end position="931"/>
    </location>
</feature>
<dbReference type="Proteomes" id="UP000075714">
    <property type="component" value="Unassembled WGS sequence"/>
</dbReference>
<keyword evidence="3 8" id="KW-0547">Nucleotide-binding</keyword>
<evidence type="ECO:0000313" key="13">
    <source>
        <dbReference type="Proteomes" id="UP000075714"/>
    </source>
</evidence>
<dbReference type="SUPFAM" id="SSF48403">
    <property type="entry name" value="Ankyrin repeat"/>
    <property type="match status" value="1"/>
</dbReference>
<feature type="coiled-coil region" evidence="9">
    <location>
        <begin position="1205"/>
        <end position="1241"/>
    </location>
</feature>
<feature type="domain" description="Kinesin motor" evidence="11">
    <location>
        <begin position="12"/>
        <end position="456"/>
    </location>
</feature>
<dbReference type="InterPro" id="IPR036770">
    <property type="entry name" value="Ankyrin_rpt-contain_sf"/>
</dbReference>
<evidence type="ECO:0000256" key="7">
    <source>
        <dbReference type="PROSITE-ProRule" id="PRU00023"/>
    </source>
</evidence>
<dbReference type="OrthoDB" id="3176171at2759"/>
<dbReference type="Gene3D" id="3.40.850.10">
    <property type="entry name" value="Kinesin motor domain"/>
    <property type="match status" value="1"/>
</dbReference>
<dbReference type="STRING" id="33097.A0A150GEJ3"/>
<comment type="caution">
    <text evidence="12">The sequence shown here is derived from an EMBL/GenBank/DDBJ whole genome shotgun (WGS) entry which is preliminary data.</text>
</comment>
<dbReference type="InterPro" id="IPR027640">
    <property type="entry name" value="Kinesin-like_fam"/>
</dbReference>
<feature type="repeat" description="ANK" evidence="7">
    <location>
        <begin position="1398"/>
        <end position="1430"/>
    </location>
</feature>
<feature type="coiled-coil region" evidence="9">
    <location>
        <begin position="470"/>
        <end position="540"/>
    </location>
</feature>
<protein>
    <recommendedName>
        <fullName evidence="11">Kinesin motor domain-containing protein</fullName>
    </recommendedName>
</protein>
<dbReference type="CDD" id="cd00106">
    <property type="entry name" value="KISc"/>
    <property type="match status" value="1"/>
</dbReference>
<feature type="coiled-coil region" evidence="9">
    <location>
        <begin position="1059"/>
        <end position="1086"/>
    </location>
</feature>
<dbReference type="GO" id="GO:0007018">
    <property type="term" value="P:microtubule-based movement"/>
    <property type="evidence" value="ECO:0007669"/>
    <property type="project" value="InterPro"/>
</dbReference>
<dbReference type="PROSITE" id="PS50067">
    <property type="entry name" value="KINESIN_MOTOR_2"/>
    <property type="match status" value="1"/>
</dbReference>
<dbReference type="PRINTS" id="PR00380">
    <property type="entry name" value="KINESINHEAVY"/>
</dbReference>
<feature type="binding site" evidence="8">
    <location>
        <begin position="94"/>
        <end position="101"/>
    </location>
    <ligand>
        <name>ATP</name>
        <dbReference type="ChEBI" id="CHEBI:30616"/>
    </ligand>
</feature>
<dbReference type="PROSITE" id="PS50088">
    <property type="entry name" value="ANK_REPEAT"/>
    <property type="match status" value="3"/>
</dbReference>
<evidence type="ECO:0000313" key="12">
    <source>
        <dbReference type="EMBL" id="KXZ48281.1"/>
    </source>
</evidence>
<accession>A0A150GEJ3</accession>
<evidence type="ECO:0000256" key="10">
    <source>
        <dbReference type="SAM" id="MobiDB-lite"/>
    </source>
</evidence>
<dbReference type="SMART" id="SM00129">
    <property type="entry name" value="KISc"/>
    <property type="match status" value="1"/>
</dbReference>
<dbReference type="PROSITE" id="PS50297">
    <property type="entry name" value="ANK_REP_REGION"/>
    <property type="match status" value="3"/>
</dbReference>
<dbReference type="PROSITE" id="PS00411">
    <property type="entry name" value="KINESIN_MOTOR_1"/>
    <property type="match status" value="1"/>
</dbReference>
<gene>
    <name evidence="12" type="ORF">GPECTOR_29g58</name>
</gene>
<name>A0A150GEJ3_GONPE</name>
<evidence type="ECO:0000256" key="6">
    <source>
        <dbReference type="ARBA" id="ARBA00023175"/>
    </source>
</evidence>
<dbReference type="Pfam" id="PF12796">
    <property type="entry name" value="Ank_2"/>
    <property type="match status" value="1"/>
</dbReference>
<evidence type="ECO:0000256" key="3">
    <source>
        <dbReference type="ARBA" id="ARBA00022741"/>
    </source>
</evidence>
<dbReference type="InterPro" id="IPR019821">
    <property type="entry name" value="Kinesin_motor_CS"/>
</dbReference>
<evidence type="ECO:0000256" key="8">
    <source>
        <dbReference type="PROSITE-ProRule" id="PRU00283"/>
    </source>
</evidence>
<evidence type="ECO:0000256" key="2">
    <source>
        <dbReference type="ARBA" id="ARBA00022490"/>
    </source>
</evidence>
<sequence>MGCSDQCISQAPDDAAVRASAGGLREANNSCVHVSSSQRLEVLSKDLRADIRHSFEFDCVLPWSCSQLDVFQLAGMAAVDNCLSGYSATIFAYGQTGAGKTHTMIGAVGGKPAERGLAPRSFEYLFNKISHEEDAARRLPGAATVAYSCSCSFLELYNDRPRDLLRHARTQERSGEAEALQIREHPEKGPYVEGLTELPALNGKCPAYARSPLPLCHPAPLRSVRRAATSVSDEMLAHLLEGVKNRRTCATERNAASSRSHAIFAISITKRVKSASGAVAEFSAKLNLVDLAGSERASGSLLDTGGVPGGCLAPHPHALRRSQQVDPGSLSSLLSFDTRPRANNCSKGGGSGGGGGGGSRGGSGGGQDERLRETCGINSSLAVLRLVIAKLNDAQRAARSGGSMHVPYRDSKLTYLLKESLGGNAKTFFIANVSPSTACAEETLSTLRFARDARAVRNAARVAVTVAGDRAALQREVEALRAELTALRAGSGGSSGDAEQALALANRELATELEKAKQAQLELQAERDGLRNLYSQARRQTSLLDRRFTAATTAPRAALERTVGEILDGGCGGAASEGGSSATETDPVGRPSGPTGLPVYPMVLYLKPWGEVEVECCSACDVAVAAYEAAWAAGLPDDADVLEAHHQRCSAMSREAYERATSACDPAVRKTYKKRLAASLAGRYQALRAASLAEGEAGSEEELLRRGATELLQAASSGAGWSEIQQRLSAFVLSYGEAAANHRHGLVRAAWWRKLSATFVTLLPAVGSKAMAALGERCGKLASEVADARSIAEAARRNMAAERERAAVHVAEAAEARTALLAAQQASAELERRCAELAAGVADAQAAAQAARRDAEAERERSAALAAKAAEAEAALGRAQAAVSGAEERSRQLTAQVAEAQASAEAARQAAAEERERRSTAARSATAEAQADLNAAQQASPELQQRCEELASQVASLQSAERAAQQLTADLQKRCEDFAMQVAETRSAAMAVRREFAAERERASALASEAADLRSALSTEQLAVTALKARCRQLLEAEADAQTSAQAARCAAALSDERSTSLAAELEQARAELAAALAESQALMQGARRDAAAEGERAVALTSEVAQLRAALAASCEATAVLEARCGGLEREAAAALAAAREAHMAAAACEESAKARAAEAAEARADLLRANTSLQERCSQLSSVLSAAQSVALAARQEAAEVAAQSAARAAAEAAAQREAAEAKRQLEALQQQLAAAQEELAASRGPAGGPLAGLDADWGMAAVEAGPAQEPLQKLQACSNGVDLLETDSDSGGDVRQDCGDQMLGLQAERAVPAISSVDVPHLQRRLCSAAESNDLERLRQLLLKLKDHGGPNTSNHKGETPLHFACARGNEEVVLELLSAGARVDAKTKAQGGNGGHTPLHLTCRKGHAGAAKRLLELRKNLDINAQDASGNTALHLAAEGGHRDVVHALLKAGARTTTKNKPLGVGFGRRV</sequence>
<dbReference type="Pfam" id="PF00023">
    <property type="entry name" value="Ank"/>
    <property type="match status" value="1"/>
</dbReference>
<dbReference type="GO" id="GO:0007052">
    <property type="term" value="P:mitotic spindle organization"/>
    <property type="evidence" value="ECO:0007669"/>
    <property type="project" value="TreeGrafter"/>
</dbReference>
<dbReference type="PRINTS" id="PR01415">
    <property type="entry name" value="ANKYRIN"/>
</dbReference>
<reference evidence="13" key="1">
    <citation type="journal article" date="2016" name="Nat. Commun.">
        <title>The Gonium pectorale genome demonstrates co-option of cell cycle regulation during the evolution of multicellularity.</title>
        <authorList>
            <person name="Hanschen E.R."/>
            <person name="Marriage T.N."/>
            <person name="Ferris P.J."/>
            <person name="Hamaji T."/>
            <person name="Toyoda A."/>
            <person name="Fujiyama A."/>
            <person name="Neme R."/>
            <person name="Noguchi H."/>
            <person name="Minakuchi Y."/>
            <person name="Suzuki M."/>
            <person name="Kawai-Toyooka H."/>
            <person name="Smith D.R."/>
            <person name="Sparks H."/>
            <person name="Anderson J."/>
            <person name="Bakaric R."/>
            <person name="Luria V."/>
            <person name="Karger A."/>
            <person name="Kirschner M.W."/>
            <person name="Durand P.M."/>
            <person name="Michod R.E."/>
            <person name="Nozaki H."/>
            <person name="Olson B.J."/>
        </authorList>
    </citation>
    <scope>NUCLEOTIDE SEQUENCE [LARGE SCALE GENOMIC DNA]</scope>
    <source>
        <strain evidence="13">NIES-2863</strain>
    </source>
</reference>
<feature type="region of interest" description="Disordered" evidence="10">
    <location>
        <begin position="894"/>
        <end position="944"/>
    </location>
</feature>
<dbReference type="GO" id="GO:0051231">
    <property type="term" value="P:spindle elongation"/>
    <property type="evidence" value="ECO:0007669"/>
    <property type="project" value="TreeGrafter"/>
</dbReference>
<feature type="repeat" description="ANK" evidence="7">
    <location>
        <begin position="1433"/>
        <end position="1465"/>
    </location>
</feature>
<dbReference type="PANTHER" id="PTHR47969:SF15">
    <property type="entry name" value="CHROMOSOME-ASSOCIATED KINESIN KIF4A-RELATED"/>
    <property type="match status" value="1"/>
</dbReference>
<dbReference type="GO" id="GO:0003777">
    <property type="term" value="F:microtubule motor activity"/>
    <property type="evidence" value="ECO:0007669"/>
    <property type="project" value="InterPro"/>
</dbReference>
<dbReference type="Pfam" id="PF00225">
    <property type="entry name" value="Kinesin"/>
    <property type="match status" value="3"/>
</dbReference>
<dbReference type="GO" id="GO:0008017">
    <property type="term" value="F:microtubule binding"/>
    <property type="evidence" value="ECO:0007669"/>
    <property type="project" value="InterPro"/>
</dbReference>
<dbReference type="InterPro" id="IPR001752">
    <property type="entry name" value="Kinesin_motor_dom"/>
</dbReference>
<evidence type="ECO:0000259" key="11">
    <source>
        <dbReference type="PROSITE" id="PS50067"/>
    </source>
</evidence>